<proteinExistence type="predicted"/>
<sequence length="61" mass="6429">MKKTYEAPRLTNHGNVSEITAFSFNSSAKDTYFGPPMASVPLQSGTGSLDGCVKNSSGQCI</sequence>
<accession>A0A856MDF9</accession>
<gene>
    <name evidence="1" type="ORF">DP114_16770</name>
</gene>
<organism evidence="1 2">
    <name type="scientific">Brasilonema sennae CENA114</name>
    <dbReference type="NCBI Taxonomy" id="415709"/>
    <lineage>
        <taxon>Bacteria</taxon>
        <taxon>Bacillati</taxon>
        <taxon>Cyanobacteriota</taxon>
        <taxon>Cyanophyceae</taxon>
        <taxon>Nostocales</taxon>
        <taxon>Scytonemataceae</taxon>
        <taxon>Brasilonema</taxon>
        <taxon>Bromeliae group (in: Brasilonema)</taxon>
    </lineage>
</organism>
<evidence type="ECO:0000313" key="2">
    <source>
        <dbReference type="Proteomes" id="UP000503129"/>
    </source>
</evidence>
<reference evidence="1 2" key="1">
    <citation type="submission" date="2018-06" db="EMBL/GenBank/DDBJ databases">
        <title>Comparative genomics of Brasilonema spp. strains.</title>
        <authorList>
            <person name="Alvarenga D.O."/>
            <person name="Fiore M.F."/>
            <person name="Varani A.M."/>
        </authorList>
    </citation>
    <scope>NUCLEOTIDE SEQUENCE [LARGE SCALE GENOMIC DNA]</scope>
    <source>
        <strain evidence="1 2">CENA114</strain>
    </source>
</reference>
<dbReference type="RefSeq" id="WP_171976619.1">
    <property type="nucleotide sequence ID" value="NZ_CAWOXK010000001.1"/>
</dbReference>
<evidence type="ECO:0000313" key="1">
    <source>
        <dbReference type="EMBL" id="QDL09335.1"/>
    </source>
</evidence>
<name>A0A856MDF9_9CYAN</name>
<dbReference type="KEGG" id="bsen:DP114_16770"/>
<keyword evidence="2" id="KW-1185">Reference proteome</keyword>
<dbReference type="NCBIfam" id="NF033528">
    <property type="entry name" value="lasso_cyano"/>
    <property type="match status" value="1"/>
</dbReference>
<dbReference type="NCBIfam" id="NF033521">
    <property type="entry name" value="lasso_leader_L3"/>
    <property type="match status" value="1"/>
</dbReference>
<dbReference type="EMBL" id="CP030118">
    <property type="protein sequence ID" value="QDL09335.1"/>
    <property type="molecule type" value="Genomic_DNA"/>
</dbReference>
<dbReference type="AlphaFoldDB" id="A0A856MDF9"/>
<protein>
    <submittedName>
        <fullName evidence="1">Putative RiPP</fullName>
    </submittedName>
</protein>
<dbReference type="Proteomes" id="UP000503129">
    <property type="component" value="Chromosome"/>
</dbReference>